<dbReference type="NCBIfam" id="TIGR01767">
    <property type="entry name" value="MTRK"/>
    <property type="match status" value="1"/>
</dbReference>
<evidence type="ECO:0000256" key="3">
    <source>
        <dbReference type="ARBA" id="ARBA00012128"/>
    </source>
</evidence>
<keyword evidence="6 9" id="KW-0418">Kinase</keyword>
<evidence type="ECO:0000313" key="9">
    <source>
        <dbReference type="EMBL" id="MDQ0189071.1"/>
    </source>
</evidence>
<dbReference type="Proteomes" id="UP001232973">
    <property type="component" value="Unassembled WGS sequence"/>
</dbReference>
<evidence type="ECO:0000256" key="4">
    <source>
        <dbReference type="ARBA" id="ARBA00022679"/>
    </source>
</evidence>
<dbReference type="InterPro" id="IPR011009">
    <property type="entry name" value="Kinase-like_dom_sf"/>
</dbReference>
<organism evidence="9 10">
    <name type="scientific">Alicyclobacillus cycloheptanicus</name>
    <dbReference type="NCBI Taxonomy" id="1457"/>
    <lineage>
        <taxon>Bacteria</taxon>
        <taxon>Bacillati</taxon>
        <taxon>Bacillota</taxon>
        <taxon>Bacilli</taxon>
        <taxon>Bacillales</taxon>
        <taxon>Alicyclobacillaceae</taxon>
        <taxon>Alicyclobacillus</taxon>
    </lineage>
</organism>
<dbReference type="InterPro" id="IPR009212">
    <property type="entry name" value="Methylthioribose_kinase"/>
</dbReference>
<keyword evidence="5" id="KW-0547">Nucleotide-binding</keyword>
<gene>
    <name evidence="9" type="ORF">J2S03_000887</name>
</gene>
<dbReference type="GO" id="GO:0046522">
    <property type="term" value="F:S-methyl-5-thioribose kinase activity"/>
    <property type="evidence" value="ECO:0007669"/>
    <property type="project" value="UniProtKB-EC"/>
</dbReference>
<dbReference type="Gene3D" id="3.90.1200.10">
    <property type="match status" value="1"/>
</dbReference>
<dbReference type="InterPro" id="IPR002575">
    <property type="entry name" value="Aminoglycoside_PTrfase"/>
</dbReference>
<sequence length="400" mass="45315">MTYQALDEQTLVEYIRKNPESAKWFPSEQALETSDLADGNMNLVFRVRAAAAPDGPSVIVKQALPYARSVGESFGVPLDRIRIEAGALQVEAAYCPEWVPRIYLYDPDMHALVMEDLHQHLVMRRGMMKQVKYPHCTVHLGTFLARSLFYTSNLYLSSETKKKMVCDFANPALCKVTEDLVFTHPFMQHPENRYSGSLEAYVLELQADEELLAEVFQLREKFMSQSQALIHGDLHTGSIMVNQAETKVIDPEFACYGPIGFDIGSLAGNFALSYISQAHHAPSEASCRDYQAWIVSTLEQIWEVFERTFCSLWDDEAVLWKNERYKTAYLVSLLQDTAGFAGVEMIRRVLGLAHVADLDSIADEQIRAPLERAALTVAVRLIRTRRQLQTIEDLIGCMFD</sequence>
<dbReference type="SUPFAM" id="SSF56112">
    <property type="entry name" value="Protein kinase-like (PK-like)"/>
    <property type="match status" value="1"/>
</dbReference>
<comment type="subunit">
    <text evidence="2">Homodimer.</text>
</comment>
<evidence type="ECO:0000259" key="8">
    <source>
        <dbReference type="Pfam" id="PF01636"/>
    </source>
</evidence>
<dbReference type="PANTHER" id="PTHR34273:SF2">
    <property type="entry name" value="METHYLTHIORIBOSE KINASE"/>
    <property type="match status" value="1"/>
</dbReference>
<feature type="domain" description="Aminoglycoside phosphotransferase" evidence="8">
    <location>
        <begin position="106"/>
        <end position="271"/>
    </location>
</feature>
<dbReference type="PIRSF" id="PIRSF031134">
    <property type="entry name" value="MTRK"/>
    <property type="match status" value="1"/>
</dbReference>
<dbReference type="Pfam" id="PF01636">
    <property type="entry name" value="APH"/>
    <property type="match status" value="1"/>
</dbReference>
<proteinExistence type="inferred from homology"/>
<evidence type="ECO:0000313" key="10">
    <source>
        <dbReference type="Proteomes" id="UP001232973"/>
    </source>
</evidence>
<evidence type="ECO:0000256" key="7">
    <source>
        <dbReference type="ARBA" id="ARBA00022840"/>
    </source>
</evidence>
<keyword evidence="4 9" id="KW-0808">Transferase</keyword>
<dbReference type="EC" id="2.7.1.100" evidence="3"/>
<dbReference type="Gene3D" id="3.30.200.20">
    <property type="entry name" value="Phosphorylase Kinase, domain 1"/>
    <property type="match status" value="1"/>
</dbReference>
<dbReference type="PANTHER" id="PTHR34273">
    <property type="entry name" value="METHYLTHIORIBOSE KINASE"/>
    <property type="match status" value="1"/>
</dbReference>
<comment type="similarity">
    <text evidence="1">Belongs to the methylthioribose kinase family.</text>
</comment>
<reference evidence="9 10" key="1">
    <citation type="submission" date="2023-07" db="EMBL/GenBank/DDBJ databases">
        <title>Genomic Encyclopedia of Type Strains, Phase IV (KMG-IV): sequencing the most valuable type-strain genomes for metagenomic binning, comparative biology and taxonomic classification.</title>
        <authorList>
            <person name="Goeker M."/>
        </authorList>
    </citation>
    <scope>NUCLEOTIDE SEQUENCE [LARGE SCALE GENOMIC DNA]</scope>
    <source>
        <strain evidence="9 10">DSM 4006</strain>
    </source>
</reference>
<dbReference type="RefSeq" id="WP_274454862.1">
    <property type="nucleotide sequence ID" value="NZ_CP067097.1"/>
</dbReference>
<protein>
    <recommendedName>
        <fullName evidence="3">S-methyl-5-thioribose kinase</fullName>
        <ecNumber evidence="3">2.7.1.100</ecNumber>
    </recommendedName>
</protein>
<evidence type="ECO:0000256" key="6">
    <source>
        <dbReference type="ARBA" id="ARBA00022777"/>
    </source>
</evidence>
<dbReference type="EMBL" id="JAUSTP010000004">
    <property type="protein sequence ID" value="MDQ0189071.1"/>
    <property type="molecule type" value="Genomic_DNA"/>
</dbReference>
<keyword evidence="7" id="KW-0067">ATP-binding</keyword>
<evidence type="ECO:0000256" key="5">
    <source>
        <dbReference type="ARBA" id="ARBA00022741"/>
    </source>
</evidence>
<keyword evidence="10" id="KW-1185">Reference proteome</keyword>
<evidence type="ECO:0000256" key="1">
    <source>
        <dbReference type="ARBA" id="ARBA00010165"/>
    </source>
</evidence>
<evidence type="ECO:0000256" key="2">
    <source>
        <dbReference type="ARBA" id="ARBA00011738"/>
    </source>
</evidence>
<accession>A0ABT9XFJ2</accession>
<comment type="caution">
    <text evidence="9">The sequence shown here is derived from an EMBL/GenBank/DDBJ whole genome shotgun (WGS) entry which is preliminary data.</text>
</comment>
<name>A0ABT9XFJ2_9BACL</name>